<evidence type="ECO:0000256" key="6">
    <source>
        <dbReference type="ARBA" id="ARBA00022840"/>
    </source>
</evidence>
<keyword evidence="11" id="KW-1185">Reference proteome</keyword>
<dbReference type="FunFam" id="3.30.200.20:FF:000021">
    <property type="entry name" value="probable serine/threonine-protein kinase At1g54610"/>
    <property type="match status" value="1"/>
</dbReference>
<dbReference type="InterPro" id="IPR017441">
    <property type="entry name" value="Protein_kinase_ATP_BS"/>
</dbReference>
<organism evidence="10 11">
    <name type="scientific">Camellia sinensis var. sinensis</name>
    <name type="common">China tea</name>
    <dbReference type="NCBI Taxonomy" id="542762"/>
    <lineage>
        <taxon>Eukaryota</taxon>
        <taxon>Viridiplantae</taxon>
        <taxon>Streptophyta</taxon>
        <taxon>Embryophyta</taxon>
        <taxon>Tracheophyta</taxon>
        <taxon>Spermatophyta</taxon>
        <taxon>Magnoliopsida</taxon>
        <taxon>eudicotyledons</taxon>
        <taxon>Gunneridae</taxon>
        <taxon>Pentapetalae</taxon>
        <taxon>asterids</taxon>
        <taxon>Ericales</taxon>
        <taxon>Theaceae</taxon>
        <taxon>Camellia</taxon>
    </lineage>
</organism>
<feature type="binding site" evidence="7">
    <location>
        <position position="169"/>
    </location>
    <ligand>
        <name>ATP</name>
        <dbReference type="ChEBI" id="CHEBI:30616"/>
    </ligand>
</feature>
<dbReference type="InterPro" id="IPR008271">
    <property type="entry name" value="Ser/Thr_kinase_AS"/>
</dbReference>
<dbReference type="GO" id="GO:0000307">
    <property type="term" value="C:cyclin-dependent protein kinase holoenzyme complex"/>
    <property type="evidence" value="ECO:0007669"/>
    <property type="project" value="TreeGrafter"/>
</dbReference>
<gene>
    <name evidence="10" type="ORF">TEA_004000</name>
</gene>
<sequence>MGCVSSKRVRSPPPAFDSSTSTTTSSTSTNTVNVRRTNASSSSSYADSSLLTRGGVFGELEKIKEEPEKENEEESEDNHTRELKRSKSTKKGSSEKKAIFSLRFGRYTEAEQIAAGWPAWLSAVAGEAIDGWLPLRADSFKKFDKIGQGTYSSVYRAHDVQTGRVVALKKVRFDTFQPESVRFMAREIMILRRLDHPNIMKLEGLITNRLSCSIYLVFEYMEHDLSGLLSYSEIKFSDAQIKCYMRQLLSGLEHCHSRGIMHRDIKTSNILVNNEGTLKIADFGLANYISARHRQDLTSRVVTLWYRPPELLLGSTNYGASVDMWSVGCVFAELFIGKPILKGRTEVEQLHKIFRLCGSPPDEYWKRSKLPLASMFKPQHPYISSLREKCKEFPKSAVNLLESFLSIEPHKRGTASSALGSEYFTTKPFACDSSNLPKYPPSKEMDAKIREEERSSYRISWLQLICVLLSVKDRGNAYVLKAKGVTESRESMSLYDTVSEASQATEVSQVDSIRSVPVITTISDFSWAKKQKGNPVSTRFHRQGSSKGRNLHDVDLPSILHARNTSASEEQESEEFSSKVDIDLGDNESYEVAKRTTWRQHSQPYRPESFNDSDLYHSQEFSVASRNVKKFRTKGFEYFQEMAEIVENCCAIGALSHASTQGPLDSEEEDDMLNKFWNADVGGSNAGGSNAAEAIIVDLFGDEYMDPTKGKSHKRGPAISQTDSGRSKKSRSSGFDDVCATFTSYVQAKTGYSRARKNETEAVSAGGDDYSLDACQDALLELGDIPPLQYVRALTLFKDKEWRRFFMHTPTHLRLAMILALQ</sequence>
<evidence type="ECO:0000256" key="1">
    <source>
        <dbReference type="ARBA" id="ARBA00006485"/>
    </source>
</evidence>
<evidence type="ECO:0000259" key="9">
    <source>
        <dbReference type="PROSITE" id="PS50011"/>
    </source>
</evidence>
<dbReference type="GO" id="GO:0005524">
    <property type="term" value="F:ATP binding"/>
    <property type="evidence" value="ECO:0007669"/>
    <property type="project" value="UniProtKB-UniRule"/>
</dbReference>
<dbReference type="FunFam" id="1.10.510.10:FF:000043">
    <property type="entry name" value="probable serine/threonine-protein kinase At1g54610"/>
    <property type="match status" value="1"/>
</dbReference>
<dbReference type="PANTHER" id="PTHR24056:SF571">
    <property type="entry name" value="PROTEIN KINASE DOMAIN-CONTAINING PROTEIN"/>
    <property type="match status" value="1"/>
</dbReference>
<feature type="domain" description="Protein kinase" evidence="9">
    <location>
        <begin position="140"/>
        <end position="424"/>
    </location>
</feature>
<evidence type="ECO:0000313" key="10">
    <source>
        <dbReference type="EMBL" id="THG00505.1"/>
    </source>
</evidence>
<evidence type="ECO:0000256" key="4">
    <source>
        <dbReference type="ARBA" id="ARBA00022741"/>
    </source>
</evidence>
<dbReference type="EMBL" id="SDRB02011664">
    <property type="protein sequence ID" value="THG00505.1"/>
    <property type="molecule type" value="Genomic_DNA"/>
</dbReference>
<dbReference type="SMART" id="SM00220">
    <property type="entry name" value="S_TKc"/>
    <property type="match status" value="1"/>
</dbReference>
<reference evidence="10 11" key="1">
    <citation type="journal article" date="2018" name="Proc. Natl. Acad. Sci. U.S.A.">
        <title>Draft genome sequence of Camellia sinensis var. sinensis provides insights into the evolution of the tea genome and tea quality.</title>
        <authorList>
            <person name="Wei C."/>
            <person name="Yang H."/>
            <person name="Wang S."/>
            <person name="Zhao J."/>
            <person name="Liu C."/>
            <person name="Gao L."/>
            <person name="Xia E."/>
            <person name="Lu Y."/>
            <person name="Tai Y."/>
            <person name="She G."/>
            <person name="Sun J."/>
            <person name="Cao H."/>
            <person name="Tong W."/>
            <person name="Gao Q."/>
            <person name="Li Y."/>
            <person name="Deng W."/>
            <person name="Jiang X."/>
            <person name="Wang W."/>
            <person name="Chen Q."/>
            <person name="Zhang S."/>
            <person name="Li H."/>
            <person name="Wu J."/>
            <person name="Wang P."/>
            <person name="Li P."/>
            <person name="Shi C."/>
            <person name="Zheng F."/>
            <person name="Jian J."/>
            <person name="Huang B."/>
            <person name="Shan D."/>
            <person name="Shi M."/>
            <person name="Fang C."/>
            <person name="Yue Y."/>
            <person name="Li F."/>
            <person name="Li D."/>
            <person name="Wei S."/>
            <person name="Han B."/>
            <person name="Jiang C."/>
            <person name="Yin Y."/>
            <person name="Xia T."/>
            <person name="Zhang Z."/>
            <person name="Bennetzen J.L."/>
            <person name="Zhao S."/>
            <person name="Wan X."/>
        </authorList>
    </citation>
    <scope>NUCLEOTIDE SEQUENCE [LARGE SCALE GENOMIC DNA]</scope>
    <source>
        <strain evidence="11">cv. Shuchazao</strain>
        <tissue evidence="10">Leaf</tissue>
    </source>
</reference>
<evidence type="ECO:0000256" key="8">
    <source>
        <dbReference type="SAM" id="MobiDB-lite"/>
    </source>
</evidence>
<comment type="similarity">
    <text evidence="1">Belongs to the protein kinase superfamily. CMGC Ser/Thr protein kinase family. CDC2/CDKX subfamily.</text>
</comment>
<dbReference type="STRING" id="542762.A0A4S4DD56"/>
<dbReference type="GO" id="GO:0008353">
    <property type="term" value="F:RNA polymerase II CTD heptapeptide repeat kinase activity"/>
    <property type="evidence" value="ECO:0007669"/>
    <property type="project" value="TreeGrafter"/>
</dbReference>
<evidence type="ECO:0000256" key="5">
    <source>
        <dbReference type="ARBA" id="ARBA00022777"/>
    </source>
</evidence>
<keyword evidence="4 7" id="KW-0547">Nucleotide-binding</keyword>
<dbReference type="InterPro" id="IPR000719">
    <property type="entry name" value="Prot_kinase_dom"/>
</dbReference>
<evidence type="ECO:0000256" key="3">
    <source>
        <dbReference type="ARBA" id="ARBA00022679"/>
    </source>
</evidence>
<dbReference type="CDD" id="cd07840">
    <property type="entry name" value="STKc_CDK9_like"/>
    <property type="match status" value="1"/>
</dbReference>
<accession>A0A4S4DD56</accession>
<evidence type="ECO:0000256" key="7">
    <source>
        <dbReference type="PROSITE-ProRule" id="PRU10141"/>
    </source>
</evidence>
<feature type="region of interest" description="Disordered" evidence="8">
    <location>
        <begin position="707"/>
        <end position="734"/>
    </location>
</feature>
<keyword evidence="2" id="KW-0723">Serine/threonine-protein kinase</keyword>
<protein>
    <recommendedName>
        <fullName evidence="9">Protein kinase domain-containing protein</fullName>
    </recommendedName>
</protein>
<dbReference type="Proteomes" id="UP000306102">
    <property type="component" value="Unassembled WGS sequence"/>
</dbReference>
<dbReference type="PROSITE" id="PS00107">
    <property type="entry name" value="PROTEIN_KINASE_ATP"/>
    <property type="match status" value="1"/>
</dbReference>
<dbReference type="PROSITE" id="PS50011">
    <property type="entry name" value="PROTEIN_KINASE_DOM"/>
    <property type="match status" value="1"/>
</dbReference>
<dbReference type="InterPro" id="IPR011009">
    <property type="entry name" value="Kinase-like_dom_sf"/>
</dbReference>
<dbReference type="AlphaFoldDB" id="A0A4S4DD56"/>
<evidence type="ECO:0000313" key="11">
    <source>
        <dbReference type="Proteomes" id="UP000306102"/>
    </source>
</evidence>
<dbReference type="GO" id="GO:0005634">
    <property type="term" value="C:nucleus"/>
    <property type="evidence" value="ECO:0007669"/>
    <property type="project" value="TreeGrafter"/>
</dbReference>
<dbReference type="Gene3D" id="1.10.510.10">
    <property type="entry name" value="Transferase(Phosphotransferase) domain 1"/>
    <property type="match status" value="1"/>
</dbReference>
<feature type="compositionally biased region" description="Low complexity" evidence="8">
    <location>
        <begin position="18"/>
        <end position="49"/>
    </location>
</feature>
<dbReference type="SUPFAM" id="SSF56112">
    <property type="entry name" value="Protein kinase-like (PK-like)"/>
    <property type="match status" value="1"/>
</dbReference>
<keyword evidence="3" id="KW-0808">Transferase</keyword>
<feature type="region of interest" description="Disordered" evidence="8">
    <location>
        <begin position="1"/>
        <end position="90"/>
    </location>
</feature>
<comment type="caution">
    <text evidence="10">The sequence shown here is derived from an EMBL/GenBank/DDBJ whole genome shotgun (WGS) entry which is preliminary data.</text>
</comment>
<feature type="region of interest" description="Disordered" evidence="8">
    <location>
        <begin position="534"/>
        <end position="554"/>
    </location>
</feature>
<keyword evidence="5" id="KW-0418">Kinase</keyword>
<dbReference type="PROSITE" id="PS00108">
    <property type="entry name" value="PROTEIN_KINASE_ST"/>
    <property type="match status" value="1"/>
</dbReference>
<dbReference type="InterPro" id="IPR050108">
    <property type="entry name" value="CDK"/>
</dbReference>
<dbReference type="Gene3D" id="3.30.200.20">
    <property type="entry name" value="Phosphorylase Kinase, domain 1"/>
    <property type="match status" value="1"/>
</dbReference>
<keyword evidence="6 7" id="KW-0067">ATP-binding</keyword>
<dbReference type="GO" id="GO:0032968">
    <property type="term" value="P:positive regulation of transcription elongation by RNA polymerase II"/>
    <property type="evidence" value="ECO:0007669"/>
    <property type="project" value="TreeGrafter"/>
</dbReference>
<proteinExistence type="inferred from homology"/>
<dbReference type="PANTHER" id="PTHR24056">
    <property type="entry name" value="CELL DIVISION PROTEIN KINASE"/>
    <property type="match status" value="1"/>
</dbReference>
<dbReference type="Pfam" id="PF00069">
    <property type="entry name" value="Pkinase"/>
    <property type="match status" value="1"/>
</dbReference>
<evidence type="ECO:0000256" key="2">
    <source>
        <dbReference type="ARBA" id="ARBA00022527"/>
    </source>
</evidence>
<name>A0A4S4DD56_CAMSN</name>